<dbReference type="Pfam" id="PF01432">
    <property type="entry name" value="Peptidase_M3"/>
    <property type="match status" value="1"/>
</dbReference>
<evidence type="ECO:0000256" key="2">
    <source>
        <dbReference type="ARBA" id="ARBA00022723"/>
    </source>
</evidence>
<reference evidence="8 9" key="1">
    <citation type="submission" date="2020-03" db="EMBL/GenBank/DDBJ databases">
        <title>WGS of actinomycetes isolated from Thailand.</title>
        <authorList>
            <person name="Thawai C."/>
        </authorList>
    </citation>
    <scope>NUCLEOTIDE SEQUENCE [LARGE SCALE GENOMIC DNA]</scope>
    <source>
        <strain evidence="8 9">SBST2-5</strain>
    </source>
</reference>
<evidence type="ECO:0000256" key="4">
    <source>
        <dbReference type="ARBA" id="ARBA00022833"/>
    </source>
</evidence>
<keyword evidence="3 6" id="KW-0378">Hydrolase</keyword>
<keyword evidence="5 6" id="KW-0482">Metalloprotease</keyword>
<gene>
    <name evidence="8" type="ORF">HCJ93_27905</name>
</gene>
<name>A0ABX1AJ18_9ACTN</name>
<dbReference type="PANTHER" id="PTHR11804:SF84">
    <property type="entry name" value="SACCHAROLYSIN"/>
    <property type="match status" value="1"/>
</dbReference>
<comment type="cofactor">
    <cofactor evidence="6">
        <name>Zn(2+)</name>
        <dbReference type="ChEBI" id="CHEBI:29105"/>
    </cofactor>
    <text evidence="6">Binds 1 zinc ion.</text>
</comment>
<dbReference type="InterPro" id="IPR001567">
    <property type="entry name" value="Pept_M3A_M3B_dom"/>
</dbReference>
<evidence type="ECO:0000313" key="8">
    <source>
        <dbReference type="EMBL" id="NJP53788.1"/>
    </source>
</evidence>
<keyword evidence="2 6" id="KW-0479">Metal-binding</keyword>
<feature type="domain" description="Peptidase M3A/M3B catalytic" evidence="7">
    <location>
        <begin position="175"/>
        <end position="543"/>
    </location>
</feature>
<evidence type="ECO:0000256" key="1">
    <source>
        <dbReference type="ARBA" id="ARBA00022670"/>
    </source>
</evidence>
<keyword evidence="1 6" id="KW-0645">Protease</keyword>
<dbReference type="SUPFAM" id="SSF55486">
    <property type="entry name" value="Metalloproteases ('zincins'), catalytic domain"/>
    <property type="match status" value="1"/>
</dbReference>
<comment type="similarity">
    <text evidence="6">Belongs to the peptidase M3 family.</text>
</comment>
<keyword evidence="4 6" id="KW-0862">Zinc</keyword>
<keyword evidence="9" id="KW-1185">Reference proteome</keyword>
<sequence length="595" mass="67481">MSVDTLTAPDRASVAAMDESLHGMMARLRAIIAEPALTQDLLVEIVSIYNNVAYVFLYLEANERHVNYDRLLPWRDRFYNAPEIDERLIALLEPLRCADPEAEESRHRLLEQLRHKSQAPDLQGDERIAELLAEAKDVLHTIQQDQLDLLKRLGVNVGGAGPAAVFYRLTSGTTDTARRAKLVRAWRMMRDRHQDALVAAVDGMIAEQRRQSSAAGYETTLDQTLRKCGVPQATIADFLEHYLDQALRSYDALAARVQEVTGATESPMDHFGAFMRTVSGTAPLPQFPLAACLDFVFAVARTAFGLEVRPVSGTHDHVLTCAVRAGDEEIGHIHFDLWDTDHKTLKANTTTGIRNRTDWSGLVQRPVAYVSCRFRRSPDGVRHITFQNVHSLFHEFGHAVNHLLIRKRIPNQSGLEYLPLERLENLSMWFERWVFHPEFGRHLPLSAQDRDGLAQCQRIKKLEYQGTYVDRAVTAALDFEIHRRPQGGVLEAFHRLEERFGISRHCSVGDFLTYFTWPMLRANPGAYFSYLWGAAQSAEMFAPYQRLSLEQIPAHPKLRSRFTACFDYDAPSQEPDCTAAFAFYEDDSDQEVSVA</sequence>
<proteinExistence type="inferred from homology"/>
<evidence type="ECO:0000256" key="5">
    <source>
        <dbReference type="ARBA" id="ARBA00023049"/>
    </source>
</evidence>
<dbReference type="InterPro" id="IPR045090">
    <property type="entry name" value="Pept_M3A_M3B"/>
</dbReference>
<evidence type="ECO:0000256" key="6">
    <source>
        <dbReference type="RuleBase" id="RU003435"/>
    </source>
</evidence>
<dbReference type="EMBL" id="JAATEM010000047">
    <property type="protein sequence ID" value="NJP53788.1"/>
    <property type="molecule type" value="Genomic_DNA"/>
</dbReference>
<organism evidence="8 9">
    <name type="scientific">Streptomyces composti</name>
    <dbReference type="NCBI Taxonomy" id="2720025"/>
    <lineage>
        <taxon>Bacteria</taxon>
        <taxon>Bacillati</taxon>
        <taxon>Actinomycetota</taxon>
        <taxon>Actinomycetes</taxon>
        <taxon>Kitasatosporales</taxon>
        <taxon>Streptomycetaceae</taxon>
        <taxon>Streptomyces</taxon>
    </lineage>
</organism>
<dbReference type="RefSeq" id="WP_167998612.1">
    <property type="nucleotide sequence ID" value="NZ_JAATEM010000047.1"/>
</dbReference>
<accession>A0ABX1AJ18</accession>
<dbReference type="Proteomes" id="UP000730591">
    <property type="component" value="Unassembled WGS sequence"/>
</dbReference>
<evidence type="ECO:0000313" key="9">
    <source>
        <dbReference type="Proteomes" id="UP000730591"/>
    </source>
</evidence>
<evidence type="ECO:0000259" key="7">
    <source>
        <dbReference type="Pfam" id="PF01432"/>
    </source>
</evidence>
<dbReference type="PANTHER" id="PTHR11804">
    <property type="entry name" value="PROTEASE M3 THIMET OLIGOPEPTIDASE-RELATED"/>
    <property type="match status" value="1"/>
</dbReference>
<dbReference type="Gene3D" id="1.10.1370.40">
    <property type="match status" value="1"/>
</dbReference>
<comment type="caution">
    <text evidence="8">The sequence shown here is derived from an EMBL/GenBank/DDBJ whole genome shotgun (WGS) entry which is preliminary data.</text>
</comment>
<evidence type="ECO:0000256" key="3">
    <source>
        <dbReference type="ARBA" id="ARBA00022801"/>
    </source>
</evidence>
<protein>
    <submittedName>
        <fullName evidence="8">M3 family metallopeptidase</fullName>
    </submittedName>
</protein>